<dbReference type="Gene3D" id="3.40.50.1010">
    <property type="entry name" value="5'-nuclease"/>
    <property type="match status" value="1"/>
</dbReference>
<dbReference type="EMBL" id="JBHTND010000030">
    <property type="protein sequence ID" value="MFD1303468.1"/>
    <property type="molecule type" value="Genomic_DNA"/>
</dbReference>
<dbReference type="InterPro" id="IPR029060">
    <property type="entry name" value="PIN-like_dom_sf"/>
</dbReference>
<dbReference type="Proteomes" id="UP001597176">
    <property type="component" value="Unassembled WGS sequence"/>
</dbReference>
<evidence type="ECO:0000313" key="2">
    <source>
        <dbReference type="Proteomes" id="UP001597176"/>
    </source>
</evidence>
<sequence length="307" mass="34111">MKTHLLIDGDVIAFSSAAAAQMVVHDRESGWMTHQANATVGEAIVENALWTLKMGLKADSFEVIITDPEDNWRRSVDDTYKRNRTGERPMLLGYLKDYLREKHGAYFWPGLEADDVLSVKMTCPGKTCGSRACRLGPGCPECDAPSVRFICVGRDKDFKTIPGLHHTWKSDVSSSGVYQVREVSQWEADRFHMIQTLAGDAVDGFAGCPGLGMKRAAEVIDNPVILVPERAVKTRGVNKGEETVKWVSEPTRDYWAAIVSQYRKAGKTEADALVSARLARLLRHGEYDPETEELTLWTPEKLRGVGA</sequence>
<comment type="caution">
    <text evidence="1">The sequence shown here is derived from an EMBL/GenBank/DDBJ whole genome shotgun (WGS) entry which is preliminary data.</text>
</comment>
<accession>A0ABW3X3F0</accession>
<dbReference type="SUPFAM" id="SSF47807">
    <property type="entry name" value="5' to 3' exonuclease, C-terminal subdomain"/>
    <property type="match status" value="1"/>
</dbReference>
<evidence type="ECO:0008006" key="3">
    <source>
        <dbReference type="Google" id="ProtNLM"/>
    </source>
</evidence>
<proteinExistence type="predicted"/>
<keyword evidence="2" id="KW-1185">Reference proteome</keyword>
<evidence type="ECO:0000313" key="1">
    <source>
        <dbReference type="EMBL" id="MFD1303468.1"/>
    </source>
</evidence>
<dbReference type="InterPro" id="IPR036279">
    <property type="entry name" value="5-3_exonuclease_C_sf"/>
</dbReference>
<dbReference type="SUPFAM" id="SSF88723">
    <property type="entry name" value="PIN domain-like"/>
    <property type="match status" value="1"/>
</dbReference>
<organism evidence="1 2">
    <name type="scientific">Methylobacterium marchantiae</name>
    <dbReference type="NCBI Taxonomy" id="600331"/>
    <lineage>
        <taxon>Bacteria</taxon>
        <taxon>Pseudomonadati</taxon>
        <taxon>Pseudomonadota</taxon>
        <taxon>Alphaproteobacteria</taxon>
        <taxon>Hyphomicrobiales</taxon>
        <taxon>Methylobacteriaceae</taxon>
        <taxon>Methylobacterium</taxon>
    </lineage>
</organism>
<gene>
    <name evidence="1" type="ORF">ACFQ4G_18000</name>
</gene>
<name>A0ABW3X3F0_9HYPH</name>
<protein>
    <recommendedName>
        <fullName evidence="3">Exonuclease</fullName>
    </recommendedName>
</protein>
<reference evidence="2" key="1">
    <citation type="journal article" date="2019" name="Int. J. Syst. Evol. Microbiol.">
        <title>The Global Catalogue of Microorganisms (GCM) 10K type strain sequencing project: providing services to taxonomists for standard genome sequencing and annotation.</title>
        <authorList>
            <consortium name="The Broad Institute Genomics Platform"/>
            <consortium name="The Broad Institute Genome Sequencing Center for Infectious Disease"/>
            <person name="Wu L."/>
            <person name="Ma J."/>
        </authorList>
    </citation>
    <scope>NUCLEOTIDE SEQUENCE [LARGE SCALE GENOMIC DNA]</scope>
    <source>
        <strain evidence="2">CCUG 56108</strain>
    </source>
</reference>
<dbReference type="RefSeq" id="WP_238208565.1">
    <property type="nucleotide sequence ID" value="NZ_JBHTND010000030.1"/>
</dbReference>